<name>A0A1R3I4X0_9ROSI</name>
<reference evidence="2" key="1">
    <citation type="submission" date="2013-09" db="EMBL/GenBank/DDBJ databases">
        <title>Corchorus olitorius genome sequencing.</title>
        <authorList>
            <person name="Alam M."/>
            <person name="Haque M.S."/>
            <person name="Islam M.S."/>
            <person name="Emdad E.M."/>
            <person name="Islam M.M."/>
            <person name="Ahmed B."/>
            <person name="Halim A."/>
            <person name="Hossen Q.M.M."/>
            <person name="Hossain M.Z."/>
            <person name="Ahmed R."/>
            <person name="Khan M.M."/>
            <person name="Islam R."/>
            <person name="Rashid M.M."/>
            <person name="Khan S.A."/>
            <person name="Rahman M.S."/>
            <person name="Alam M."/>
            <person name="Yahiya A.S."/>
            <person name="Khan M.S."/>
            <person name="Azam M.S."/>
            <person name="Haque T."/>
            <person name="Lashkar M.Z.H."/>
            <person name="Akhand A.I."/>
            <person name="Morshed G."/>
            <person name="Roy S."/>
            <person name="Uddin K.S."/>
            <person name="Rabeya T."/>
            <person name="Hossain A.S."/>
            <person name="Chowdhury A."/>
            <person name="Snigdha A.R."/>
            <person name="Mortoza M.S."/>
            <person name="Matin S.A."/>
            <person name="Hoque S.M.E."/>
            <person name="Islam M.K."/>
            <person name="Roy D.K."/>
            <person name="Haider R."/>
            <person name="Moosa M.M."/>
            <person name="Elias S.M."/>
            <person name="Hasan A.M."/>
            <person name="Jahan S."/>
            <person name="Shafiuddin M."/>
            <person name="Mahmood N."/>
            <person name="Shommy N.S."/>
        </authorList>
    </citation>
    <scope>NUCLEOTIDE SEQUENCE [LARGE SCALE GENOMIC DNA]</scope>
    <source>
        <strain evidence="2">cv. O-4</strain>
    </source>
</reference>
<protein>
    <submittedName>
        <fullName evidence="1">Uncharacterized protein</fullName>
    </submittedName>
</protein>
<keyword evidence="2" id="KW-1185">Reference proteome</keyword>
<gene>
    <name evidence="1" type="ORF">COLO4_25064</name>
</gene>
<dbReference type="Proteomes" id="UP000187203">
    <property type="component" value="Unassembled WGS sequence"/>
</dbReference>
<organism evidence="1 2">
    <name type="scientific">Corchorus olitorius</name>
    <dbReference type="NCBI Taxonomy" id="93759"/>
    <lineage>
        <taxon>Eukaryota</taxon>
        <taxon>Viridiplantae</taxon>
        <taxon>Streptophyta</taxon>
        <taxon>Embryophyta</taxon>
        <taxon>Tracheophyta</taxon>
        <taxon>Spermatophyta</taxon>
        <taxon>Magnoliopsida</taxon>
        <taxon>eudicotyledons</taxon>
        <taxon>Gunneridae</taxon>
        <taxon>Pentapetalae</taxon>
        <taxon>rosids</taxon>
        <taxon>malvids</taxon>
        <taxon>Malvales</taxon>
        <taxon>Malvaceae</taxon>
        <taxon>Grewioideae</taxon>
        <taxon>Apeibeae</taxon>
        <taxon>Corchorus</taxon>
    </lineage>
</organism>
<evidence type="ECO:0000313" key="1">
    <source>
        <dbReference type="EMBL" id="OMO77620.1"/>
    </source>
</evidence>
<sequence length="747" mass="84647">MGKVKDWSLPVALYLPAEIDLRSGKRVAFGSCPTRIRIVNRPSQFHIGQNQYQQPAVNYAKSPNFRPFFPNNQSGMHQPTMQTTTTRYFARGTFQLAPEREPIQPNPFTYTDPLTSASRIVDSLEIIDSSRKGIHIAPIHKPPSSSASPTTQMMISEQSKHPNPLAILVQQVARQNLPTVPVQPMMMNHKFTIQKSTWKMRLAQKGTLSITTEIRFQTQHKRCNPPFHLKDHRNTKANLDPAQRCIQERGARQQNNCFTTFIEKYEAILCGSKHDLKYTFLHSVPDELRQKTLIEIESKELKVDDMLLRDLYKTMLKARDKLCTHAQLVVSASDWDFLHRNWTSKITAGSSKFIEERVPLSQRLKTRGREFVASVDRRTERMKVHSELKGHERRAPLKHRARYQLGVSGNRQYDPVSDPINAITINKVPMIAIESRLDSRAAFGDDISKWPTLGMSKNSFLRFASPRHVFLVDLFLLQGFLPRANDQHPSFTDQKSGLEVPVSVVVDVDVDLVILIMLGLLRSYRIYANVISGLSSFGLVGRVPYQSSNSDSLSISQAKGKGKAMPEDELLKKALNSSYSPKKENRGSTCIMIEALSARPVSNMGKSLYLLLSVLDSQVPLRWGRNASDLSPNTTEEAFETRAQGVVMNRGYARESAHKSSLLWEGLEYESPNGKKFKQKRERMIASRDLALGMGSEGEVGEEDVLLVLLSLLKSFVDHYRVDWRIVCVSHSFLRTDWEGTGLLPFD</sequence>
<accession>A0A1R3I4X0</accession>
<dbReference type="OrthoDB" id="10664404at2759"/>
<comment type="caution">
    <text evidence="1">The sequence shown here is derived from an EMBL/GenBank/DDBJ whole genome shotgun (WGS) entry which is preliminary data.</text>
</comment>
<dbReference type="AlphaFoldDB" id="A0A1R3I4X0"/>
<evidence type="ECO:0000313" key="2">
    <source>
        <dbReference type="Proteomes" id="UP000187203"/>
    </source>
</evidence>
<dbReference type="EMBL" id="AWUE01018906">
    <property type="protein sequence ID" value="OMO77620.1"/>
    <property type="molecule type" value="Genomic_DNA"/>
</dbReference>
<proteinExistence type="predicted"/>